<evidence type="ECO:0000313" key="2">
    <source>
        <dbReference type="EMBL" id="MEQ3549233.1"/>
    </source>
</evidence>
<protein>
    <submittedName>
        <fullName evidence="2">NAD(P)H-dependent oxidoreductase</fullName>
        <ecNumber evidence="2">1.-.-.-</ecNumber>
    </submittedName>
</protein>
<dbReference type="SUPFAM" id="SSF52218">
    <property type="entry name" value="Flavoproteins"/>
    <property type="match status" value="1"/>
</dbReference>
<dbReference type="Pfam" id="PF03358">
    <property type="entry name" value="FMN_red"/>
    <property type="match status" value="1"/>
</dbReference>
<gene>
    <name evidence="2" type="ORF">WIS52_02015</name>
</gene>
<evidence type="ECO:0000313" key="3">
    <source>
        <dbReference type="Proteomes" id="UP001494902"/>
    </source>
</evidence>
<dbReference type="InterPro" id="IPR005025">
    <property type="entry name" value="FMN_Rdtase-like_dom"/>
</dbReference>
<dbReference type="InterPro" id="IPR050712">
    <property type="entry name" value="NAD(P)H-dep_reductase"/>
</dbReference>
<accession>A0ABV1K452</accession>
<dbReference type="PANTHER" id="PTHR30543:SF21">
    <property type="entry name" value="NAD(P)H-DEPENDENT FMN REDUCTASE LOT6"/>
    <property type="match status" value="1"/>
</dbReference>
<keyword evidence="3" id="KW-1185">Reference proteome</keyword>
<dbReference type="InterPro" id="IPR029039">
    <property type="entry name" value="Flavoprotein-like_sf"/>
</dbReference>
<dbReference type="Proteomes" id="UP001494902">
    <property type="component" value="Unassembled WGS sequence"/>
</dbReference>
<keyword evidence="2" id="KW-0560">Oxidoreductase</keyword>
<dbReference type="Gene3D" id="3.40.50.360">
    <property type="match status" value="1"/>
</dbReference>
<dbReference type="EMBL" id="JBEDNQ010000001">
    <property type="protein sequence ID" value="MEQ3549233.1"/>
    <property type="molecule type" value="Genomic_DNA"/>
</dbReference>
<sequence>MTSTDATHDTRTGTVERPGTLHVAVIIGSVRSGRFGPTAARWFAGELAGRDEVDVDLVDLAEHDVSPALDGAGPGPLRQRLDRADAFVVVTPEYNHSYPAGLKAVIDTFGREWAAKPVGFVSYGGVSGGLRAVEHLRGVFVELHGAPVRDGVSLHEFWNLFDDDGRLVDDGSAARAAGVLTDQLVWWARALRDARTVQGYPG</sequence>
<comment type="caution">
    <text evidence="2">The sequence shown here is derived from an EMBL/GenBank/DDBJ whole genome shotgun (WGS) entry which is preliminary data.</text>
</comment>
<dbReference type="GO" id="GO:0016491">
    <property type="term" value="F:oxidoreductase activity"/>
    <property type="evidence" value="ECO:0007669"/>
    <property type="project" value="UniProtKB-KW"/>
</dbReference>
<organism evidence="2 3">
    <name type="scientific">Pseudonocardia nematodicida</name>
    <dbReference type="NCBI Taxonomy" id="1206997"/>
    <lineage>
        <taxon>Bacteria</taxon>
        <taxon>Bacillati</taxon>
        <taxon>Actinomycetota</taxon>
        <taxon>Actinomycetes</taxon>
        <taxon>Pseudonocardiales</taxon>
        <taxon>Pseudonocardiaceae</taxon>
        <taxon>Pseudonocardia</taxon>
    </lineage>
</organism>
<evidence type="ECO:0000259" key="1">
    <source>
        <dbReference type="Pfam" id="PF03358"/>
    </source>
</evidence>
<feature type="domain" description="NADPH-dependent FMN reductase-like" evidence="1">
    <location>
        <begin position="22"/>
        <end position="158"/>
    </location>
</feature>
<reference evidence="2 3" key="1">
    <citation type="submission" date="2024-03" db="EMBL/GenBank/DDBJ databases">
        <title>Draft genome sequence of Pseudonocardia nematodicida JCM 31783.</title>
        <authorList>
            <person name="Butdee W."/>
            <person name="Duangmal K."/>
        </authorList>
    </citation>
    <scope>NUCLEOTIDE SEQUENCE [LARGE SCALE GENOMIC DNA]</scope>
    <source>
        <strain evidence="2 3">JCM 31783</strain>
    </source>
</reference>
<dbReference type="PANTHER" id="PTHR30543">
    <property type="entry name" value="CHROMATE REDUCTASE"/>
    <property type="match status" value="1"/>
</dbReference>
<name>A0ABV1K452_9PSEU</name>
<proteinExistence type="predicted"/>
<dbReference type="EC" id="1.-.-.-" evidence="2"/>
<dbReference type="RefSeq" id="WP_349296321.1">
    <property type="nucleotide sequence ID" value="NZ_JBEDNQ010000001.1"/>
</dbReference>